<keyword evidence="6" id="KW-0238">DNA-binding</keyword>
<dbReference type="PANTHER" id="PTHR31744:SF216">
    <property type="entry name" value="NAC TRANSCRIPTION FACTOR"/>
    <property type="match status" value="1"/>
</dbReference>
<feature type="domain" description="NAC" evidence="13">
    <location>
        <begin position="9"/>
        <end position="160"/>
    </location>
</feature>
<dbReference type="EMBL" id="JAVIJP010000032">
    <property type="protein sequence ID" value="KAL3630758.1"/>
    <property type="molecule type" value="Genomic_DNA"/>
</dbReference>
<dbReference type="InterPro" id="IPR036093">
    <property type="entry name" value="NAC_dom_sf"/>
</dbReference>
<dbReference type="AlphaFoldDB" id="A0ABD3CLE6"/>
<evidence type="ECO:0000256" key="8">
    <source>
        <dbReference type="ARBA" id="ARBA00023159"/>
    </source>
</evidence>
<keyword evidence="15" id="KW-1185">Reference proteome</keyword>
<evidence type="ECO:0000256" key="12">
    <source>
        <dbReference type="SAM" id="Phobius"/>
    </source>
</evidence>
<feature type="transmembrane region" description="Helical" evidence="12">
    <location>
        <begin position="569"/>
        <end position="588"/>
    </location>
</feature>
<evidence type="ECO:0000256" key="7">
    <source>
        <dbReference type="ARBA" id="ARBA00023136"/>
    </source>
</evidence>
<dbReference type="GO" id="GO:0006355">
    <property type="term" value="P:regulation of DNA-templated transcription"/>
    <property type="evidence" value="ECO:0007669"/>
    <property type="project" value="UniProtKB-ARBA"/>
</dbReference>
<keyword evidence="8" id="KW-0010">Activator</keyword>
<comment type="caution">
    <text evidence="14">The sequence shown here is derived from an EMBL/GenBank/DDBJ whole genome shotgun (WGS) entry which is preliminary data.</text>
</comment>
<evidence type="ECO:0000256" key="9">
    <source>
        <dbReference type="ARBA" id="ARBA00023163"/>
    </source>
</evidence>
<gene>
    <name evidence="14" type="ORF">CASFOL_023742</name>
</gene>
<evidence type="ECO:0000313" key="15">
    <source>
        <dbReference type="Proteomes" id="UP001632038"/>
    </source>
</evidence>
<dbReference type="GO" id="GO:0005634">
    <property type="term" value="C:nucleus"/>
    <property type="evidence" value="ECO:0007669"/>
    <property type="project" value="UniProtKB-SubCell"/>
</dbReference>
<feature type="region of interest" description="Disordered" evidence="11">
    <location>
        <begin position="481"/>
        <end position="505"/>
    </location>
</feature>
<feature type="region of interest" description="Disordered" evidence="11">
    <location>
        <begin position="446"/>
        <end position="465"/>
    </location>
</feature>
<evidence type="ECO:0000256" key="10">
    <source>
        <dbReference type="ARBA" id="ARBA00023242"/>
    </source>
</evidence>
<protein>
    <recommendedName>
        <fullName evidence="13">NAC domain-containing protein</fullName>
    </recommendedName>
</protein>
<keyword evidence="3 12" id="KW-0812">Transmembrane</keyword>
<feature type="compositionally biased region" description="Basic and acidic residues" evidence="11">
    <location>
        <begin position="485"/>
        <end position="495"/>
    </location>
</feature>
<organism evidence="14 15">
    <name type="scientific">Castilleja foliolosa</name>
    <dbReference type="NCBI Taxonomy" id="1961234"/>
    <lineage>
        <taxon>Eukaryota</taxon>
        <taxon>Viridiplantae</taxon>
        <taxon>Streptophyta</taxon>
        <taxon>Embryophyta</taxon>
        <taxon>Tracheophyta</taxon>
        <taxon>Spermatophyta</taxon>
        <taxon>Magnoliopsida</taxon>
        <taxon>eudicotyledons</taxon>
        <taxon>Gunneridae</taxon>
        <taxon>Pentapetalae</taxon>
        <taxon>asterids</taxon>
        <taxon>lamiids</taxon>
        <taxon>Lamiales</taxon>
        <taxon>Orobanchaceae</taxon>
        <taxon>Pedicularideae</taxon>
        <taxon>Castillejinae</taxon>
        <taxon>Castilleja</taxon>
    </lineage>
</organism>
<evidence type="ECO:0000256" key="1">
    <source>
        <dbReference type="ARBA" id="ARBA00004123"/>
    </source>
</evidence>
<evidence type="ECO:0000256" key="11">
    <source>
        <dbReference type="SAM" id="MobiDB-lite"/>
    </source>
</evidence>
<evidence type="ECO:0000256" key="5">
    <source>
        <dbReference type="ARBA" id="ARBA00023015"/>
    </source>
</evidence>
<dbReference type="GO" id="GO:0000976">
    <property type="term" value="F:transcription cis-regulatory region binding"/>
    <property type="evidence" value="ECO:0007669"/>
    <property type="project" value="UniProtKB-ARBA"/>
</dbReference>
<sequence>MAVLPVKSMPVGYRFRPTDEELIDHYLRHKINRCDKEVSVIREIDVCKFEPWDLPDLSVVESADNEWFFFCPKDRKYQNGQRLNRATEKGYWKATGKDRNISSRKGTKIGMKKTLVFYLGRAPDGKRTPWVIHEYRALDKSLDGTHPGQGSFVLCRLFKKPDLKSNDAEKSSKLNEVEEVVLSPTIVKSSGEDEQSESVTLSTFGGPTENQLSSVESHPTFDSDKVMGDTSVPIDWHNNSCDEMDDNVLDITSIEPNAELEKLLADFCPSLQQTEQVSDWKMFSPLHSQMQSELGNSYLYDSFSGDISNNSQHNNAFQYESNATADINEFLNSVLNDPEDHSFGENFSPSYTDSPEYFNNIQLVKESNSSCDSEYEVCQEQVEFQRAMKCEVIEEESPVQSEVTSEMVKVGQSPHMSPSTDDYGGRILDSAGDENASGTGIIIRRRRNSNQPNVQNSAANGTAPRRIRLVSKFQVGPVQCGFPKESTDDDSKINCEAEDEDDKATDSLALDEMKKPKDEQSLHDLSMSVNSGGKLQDNNECAEEVPAMVVSECASTLSVASSTRSMPKVLVLVGLIIMLVAVCGYFMFQKLTY</sequence>
<proteinExistence type="predicted"/>
<evidence type="ECO:0000256" key="6">
    <source>
        <dbReference type="ARBA" id="ARBA00023125"/>
    </source>
</evidence>
<dbReference type="FunFam" id="2.170.150.80:FF:000002">
    <property type="entry name" value="Nac domain-containing protein 86"/>
    <property type="match status" value="1"/>
</dbReference>
<evidence type="ECO:0000256" key="3">
    <source>
        <dbReference type="ARBA" id="ARBA00022692"/>
    </source>
</evidence>
<evidence type="ECO:0000256" key="4">
    <source>
        <dbReference type="ARBA" id="ARBA00022989"/>
    </source>
</evidence>
<dbReference type="Pfam" id="PF02365">
    <property type="entry name" value="NAM"/>
    <property type="match status" value="1"/>
</dbReference>
<keyword evidence="10" id="KW-0539">Nucleus</keyword>
<dbReference type="GO" id="GO:0016020">
    <property type="term" value="C:membrane"/>
    <property type="evidence" value="ECO:0007669"/>
    <property type="project" value="UniProtKB-SubCell"/>
</dbReference>
<evidence type="ECO:0000259" key="13">
    <source>
        <dbReference type="PROSITE" id="PS51005"/>
    </source>
</evidence>
<comment type="subcellular location">
    <subcellularLocation>
        <location evidence="2">Membrane</location>
        <topology evidence="2">Single-pass membrane protein</topology>
    </subcellularLocation>
    <subcellularLocation>
        <location evidence="1">Nucleus</location>
    </subcellularLocation>
</comment>
<dbReference type="Proteomes" id="UP001632038">
    <property type="component" value="Unassembled WGS sequence"/>
</dbReference>
<keyword evidence="5" id="KW-0805">Transcription regulation</keyword>
<name>A0ABD3CLE6_9LAMI</name>
<reference evidence="15" key="1">
    <citation type="journal article" date="2024" name="IScience">
        <title>Strigolactones Initiate the Formation of Haustorium-like Structures in Castilleja.</title>
        <authorList>
            <person name="Buerger M."/>
            <person name="Peterson D."/>
            <person name="Chory J."/>
        </authorList>
    </citation>
    <scope>NUCLEOTIDE SEQUENCE [LARGE SCALE GENOMIC DNA]</scope>
</reference>
<accession>A0ABD3CLE6</accession>
<feature type="compositionally biased region" description="Polar residues" evidence="11">
    <location>
        <begin position="449"/>
        <end position="460"/>
    </location>
</feature>
<dbReference type="PANTHER" id="PTHR31744">
    <property type="entry name" value="PROTEIN CUP-SHAPED COTYLEDON 2-RELATED"/>
    <property type="match status" value="1"/>
</dbReference>
<evidence type="ECO:0000313" key="14">
    <source>
        <dbReference type="EMBL" id="KAL3630758.1"/>
    </source>
</evidence>
<dbReference type="PROSITE" id="PS51005">
    <property type="entry name" value="NAC"/>
    <property type="match status" value="1"/>
</dbReference>
<keyword evidence="7 12" id="KW-0472">Membrane</keyword>
<dbReference type="Gene3D" id="2.170.150.80">
    <property type="entry name" value="NAC domain"/>
    <property type="match status" value="1"/>
</dbReference>
<feature type="region of interest" description="Disordered" evidence="11">
    <location>
        <begin position="188"/>
        <end position="225"/>
    </location>
</feature>
<dbReference type="SUPFAM" id="SSF101941">
    <property type="entry name" value="NAC domain"/>
    <property type="match status" value="1"/>
</dbReference>
<keyword evidence="9" id="KW-0804">Transcription</keyword>
<feature type="compositionally biased region" description="Polar residues" evidence="11">
    <location>
        <begin position="197"/>
        <end position="217"/>
    </location>
</feature>
<evidence type="ECO:0000256" key="2">
    <source>
        <dbReference type="ARBA" id="ARBA00004167"/>
    </source>
</evidence>
<keyword evidence="4 12" id="KW-1133">Transmembrane helix</keyword>
<dbReference type="InterPro" id="IPR003441">
    <property type="entry name" value="NAC-dom"/>
</dbReference>